<dbReference type="PATRIC" id="fig|1434118.4.peg.4430"/>
<dbReference type="GeneID" id="24873129"/>
<dbReference type="HOGENOM" id="CLU_076334_0_0_2"/>
<organism evidence="4 5">
    <name type="scientific">Methanosarcina siciliae C2J</name>
    <dbReference type="NCBI Taxonomy" id="1434118"/>
    <lineage>
        <taxon>Archaea</taxon>
        <taxon>Methanobacteriati</taxon>
        <taxon>Methanobacteriota</taxon>
        <taxon>Stenosarchaea group</taxon>
        <taxon>Methanomicrobia</taxon>
        <taxon>Methanosarcinales</taxon>
        <taxon>Methanosarcinaceae</taxon>
        <taxon>Methanosarcina</taxon>
    </lineage>
</organism>
<gene>
    <name evidence="4" type="ORF">MSSAC_3437</name>
</gene>
<dbReference type="EMBL" id="CP009508">
    <property type="protein sequence ID" value="AKB38027.1"/>
    <property type="molecule type" value="Genomic_DNA"/>
</dbReference>
<reference evidence="4 5" key="1">
    <citation type="submission" date="2014-07" db="EMBL/GenBank/DDBJ databases">
        <title>Methanogenic archaea and the global carbon cycle.</title>
        <authorList>
            <person name="Henriksen J.R."/>
            <person name="Luke J."/>
            <person name="Reinhart S."/>
            <person name="Benedict M.N."/>
            <person name="Youngblut N.D."/>
            <person name="Metcalf M.E."/>
            <person name="Whitaker R.J."/>
            <person name="Metcalf W.W."/>
        </authorList>
    </citation>
    <scope>NUCLEOTIDE SEQUENCE [LARGE SCALE GENOMIC DNA]</scope>
    <source>
        <strain evidence="4 5">C2J</strain>
    </source>
</reference>
<evidence type="ECO:0000256" key="1">
    <source>
        <dbReference type="ARBA" id="ARBA00022676"/>
    </source>
</evidence>
<dbReference type="CDD" id="cd00761">
    <property type="entry name" value="Glyco_tranf_GTA_type"/>
    <property type="match status" value="1"/>
</dbReference>
<evidence type="ECO:0000259" key="3">
    <source>
        <dbReference type="Pfam" id="PF00535"/>
    </source>
</evidence>
<dbReference type="PANTHER" id="PTHR43630:SF1">
    <property type="entry name" value="POLY-BETA-1,6-N-ACETYL-D-GLUCOSAMINE SYNTHASE"/>
    <property type="match status" value="1"/>
</dbReference>
<sequence>MPGKTANYAIVTPCKNEEWNLPNLIKSVLAQTIRPVLWVIVDDGSTDKSGEILDQLGKEHDWIKVIHLKEEKEYLGAHISYVYNSGFEYIKNYSDKSSLQWEYIGILDSDAIAEPEYFEKLIKKFEINPKLGIASGSTCENTENIIHILEDENSKFDVMNPEFWVTYPFSLKDERVRLDLPMGSARLWEKKCFEETGGCFDNINMPDAISNVKAKIKGWETARFPEIKLIERSGLSARGSWYGYIDRGRANYVVKLPPYIVLLKALNYSFKKPYYLGIAYLWGYFESLISRKDQVKDEGVIRYYRSVHFNVSRKFHKEKVKTKFSNK</sequence>
<dbReference type="AlphaFoldDB" id="A0A0E3PQA7"/>
<dbReference type="RefSeq" id="WP_048184509.1">
    <property type="nucleotide sequence ID" value="NZ_CP009508.1"/>
</dbReference>
<dbReference type="GO" id="GO:0016757">
    <property type="term" value="F:glycosyltransferase activity"/>
    <property type="evidence" value="ECO:0007669"/>
    <property type="project" value="UniProtKB-KW"/>
</dbReference>
<dbReference type="PANTHER" id="PTHR43630">
    <property type="entry name" value="POLY-BETA-1,6-N-ACETYL-D-GLUCOSAMINE SYNTHASE"/>
    <property type="match status" value="1"/>
</dbReference>
<dbReference type="InterPro" id="IPR001173">
    <property type="entry name" value="Glyco_trans_2-like"/>
</dbReference>
<dbReference type="Pfam" id="PF00535">
    <property type="entry name" value="Glycos_transf_2"/>
    <property type="match status" value="1"/>
</dbReference>
<accession>A0A0E3PQA7</accession>
<proteinExistence type="predicted"/>
<keyword evidence="2" id="KW-0808">Transferase</keyword>
<evidence type="ECO:0000313" key="4">
    <source>
        <dbReference type="EMBL" id="AKB38027.1"/>
    </source>
</evidence>
<dbReference type="InterPro" id="IPR029044">
    <property type="entry name" value="Nucleotide-diphossugar_trans"/>
</dbReference>
<name>A0A0E3PQA7_9EURY</name>
<feature type="domain" description="Glycosyltransferase 2-like" evidence="3">
    <location>
        <begin position="10"/>
        <end position="134"/>
    </location>
</feature>
<dbReference type="STRING" id="1434118.MSSAC_3437"/>
<dbReference type="KEGG" id="msj:MSSAC_3437"/>
<dbReference type="SUPFAM" id="SSF53448">
    <property type="entry name" value="Nucleotide-diphospho-sugar transferases"/>
    <property type="match status" value="1"/>
</dbReference>
<dbReference type="Proteomes" id="UP000033123">
    <property type="component" value="Chromosome"/>
</dbReference>
<keyword evidence="1" id="KW-0328">Glycosyltransferase</keyword>
<dbReference type="Gene3D" id="3.90.550.10">
    <property type="entry name" value="Spore Coat Polysaccharide Biosynthesis Protein SpsA, Chain A"/>
    <property type="match status" value="1"/>
</dbReference>
<evidence type="ECO:0000313" key="5">
    <source>
        <dbReference type="Proteomes" id="UP000033123"/>
    </source>
</evidence>
<evidence type="ECO:0000256" key="2">
    <source>
        <dbReference type="ARBA" id="ARBA00022679"/>
    </source>
</evidence>
<protein>
    <recommendedName>
        <fullName evidence="3">Glycosyltransferase 2-like domain-containing protein</fullName>
    </recommendedName>
</protein>